<dbReference type="CDD" id="cd13688">
    <property type="entry name" value="PBP2_GltI_DEBP"/>
    <property type="match status" value="1"/>
</dbReference>
<keyword evidence="3 4" id="KW-0732">Signal</keyword>
<evidence type="ECO:0000256" key="1">
    <source>
        <dbReference type="ARBA" id="ARBA00010333"/>
    </source>
</evidence>
<feature type="chain" id="PRO_5012207725" evidence="4">
    <location>
        <begin position="25"/>
        <end position="298"/>
    </location>
</feature>
<dbReference type="AlphaFoldDB" id="A0A1P8JRR6"/>
<evidence type="ECO:0000256" key="4">
    <source>
        <dbReference type="SAM" id="SignalP"/>
    </source>
</evidence>
<dbReference type="EMBL" id="CP019236">
    <property type="protein sequence ID" value="APW36454.1"/>
    <property type="molecule type" value="Genomic_DNA"/>
</dbReference>
<comment type="similarity">
    <text evidence="1">Belongs to the bacterial solute-binding protein 3 family.</text>
</comment>
<evidence type="ECO:0000313" key="7">
    <source>
        <dbReference type="Proteomes" id="UP000186609"/>
    </source>
</evidence>
<organism evidence="6 7">
    <name type="scientific">Rhodoferax koreensis</name>
    <dbReference type="NCBI Taxonomy" id="1842727"/>
    <lineage>
        <taxon>Bacteria</taxon>
        <taxon>Pseudomonadati</taxon>
        <taxon>Pseudomonadota</taxon>
        <taxon>Betaproteobacteria</taxon>
        <taxon>Burkholderiales</taxon>
        <taxon>Comamonadaceae</taxon>
        <taxon>Rhodoferax</taxon>
    </lineage>
</organism>
<evidence type="ECO:0000256" key="3">
    <source>
        <dbReference type="ARBA" id="ARBA00022729"/>
    </source>
</evidence>
<feature type="signal peptide" evidence="4">
    <location>
        <begin position="1"/>
        <end position="24"/>
    </location>
</feature>
<keyword evidence="2" id="KW-0813">Transport</keyword>
<proteinExistence type="inferred from homology"/>
<dbReference type="OrthoDB" id="7240770at2"/>
<dbReference type="GO" id="GO:0006865">
    <property type="term" value="P:amino acid transport"/>
    <property type="evidence" value="ECO:0007669"/>
    <property type="project" value="TreeGrafter"/>
</dbReference>
<dbReference type="Proteomes" id="UP000186609">
    <property type="component" value="Chromosome"/>
</dbReference>
<dbReference type="SUPFAM" id="SSF53850">
    <property type="entry name" value="Periplasmic binding protein-like II"/>
    <property type="match status" value="1"/>
</dbReference>
<sequence length="298" mass="32661">MRILSVRYLAAVVLSLGFAVQAGAQVLLTGTLKKARDSGAVAIGYRASSIPFSYLSTRGEPIGYAIEICRALVDAMGEEVGRTLRIDWVPVTAESRLDAVESGKVDLECGSTTSNLERQKRVAFSPTTFVSGTKLMVKKDSSIASFRDLLGKRVLVTAGTTNEKTMRELSEKFRLNLTLVVARDHADAFAQLAADQAVAFATDDVLLYGLLAENKAQGSYAVVGEFLSYDPYGIMFRKGDAPLASLVDASFRRMAEDRDLERAYERWFLRRLPSGISINLPMSPQLTTIFQSLLQKPE</sequence>
<dbReference type="PANTHER" id="PTHR30085">
    <property type="entry name" value="AMINO ACID ABC TRANSPORTER PERMEASE"/>
    <property type="match status" value="1"/>
</dbReference>
<dbReference type="RefSeq" id="WP_076196879.1">
    <property type="nucleotide sequence ID" value="NZ_CP019236.1"/>
</dbReference>
<name>A0A1P8JRR6_9BURK</name>
<keyword evidence="7" id="KW-1185">Reference proteome</keyword>
<accession>A0A1P8JRR6</accession>
<feature type="domain" description="Solute-binding protein family 3/N-terminal" evidence="5">
    <location>
        <begin position="40"/>
        <end position="271"/>
    </location>
</feature>
<dbReference type="KEGG" id="rhy:RD110_03935"/>
<dbReference type="PANTHER" id="PTHR30085:SF2">
    <property type="entry name" value="GLUTAMATE_ASPARTATE IMPORT SOLUTE-BINDING PROTEIN"/>
    <property type="match status" value="1"/>
</dbReference>
<evidence type="ECO:0000313" key="6">
    <source>
        <dbReference type="EMBL" id="APW36454.1"/>
    </source>
</evidence>
<gene>
    <name evidence="6" type="ORF">RD110_03935</name>
</gene>
<dbReference type="GO" id="GO:0030288">
    <property type="term" value="C:outer membrane-bounded periplasmic space"/>
    <property type="evidence" value="ECO:0007669"/>
    <property type="project" value="TreeGrafter"/>
</dbReference>
<dbReference type="GO" id="GO:0005576">
    <property type="term" value="C:extracellular region"/>
    <property type="evidence" value="ECO:0007669"/>
    <property type="project" value="TreeGrafter"/>
</dbReference>
<dbReference type="InterPro" id="IPR001638">
    <property type="entry name" value="Solute-binding_3/MltF_N"/>
</dbReference>
<dbReference type="Pfam" id="PF00497">
    <property type="entry name" value="SBP_bac_3"/>
    <property type="match status" value="1"/>
</dbReference>
<reference evidence="6 7" key="1">
    <citation type="submission" date="2017-01" db="EMBL/GenBank/DDBJ databases">
        <authorList>
            <person name="Mah S.A."/>
            <person name="Swanson W.J."/>
            <person name="Moy G.W."/>
            <person name="Vacquier V.D."/>
        </authorList>
    </citation>
    <scope>NUCLEOTIDE SEQUENCE [LARGE SCALE GENOMIC DNA]</scope>
    <source>
        <strain evidence="6 7">DCY110</strain>
    </source>
</reference>
<dbReference type="SMART" id="SM00062">
    <property type="entry name" value="PBPb"/>
    <property type="match status" value="1"/>
</dbReference>
<dbReference type="Gene3D" id="3.40.190.10">
    <property type="entry name" value="Periplasmic binding protein-like II"/>
    <property type="match status" value="2"/>
</dbReference>
<protein>
    <submittedName>
        <fullName evidence="6">Amino acid ABC transporter substrate-binding protein</fullName>
    </submittedName>
</protein>
<evidence type="ECO:0000259" key="5">
    <source>
        <dbReference type="SMART" id="SM00062"/>
    </source>
</evidence>
<dbReference type="InterPro" id="IPR051455">
    <property type="entry name" value="Bact_solute-bind_prot3"/>
</dbReference>
<evidence type="ECO:0000256" key="2">
    <source>
        <dbReference type="ARBA" id="ARBA00022448"/>
    </source>
</evidence>
<dbReference type="STRING" id="1842727.RD110_03935"/>